<dbReference type="Proteomes" id="UP000429552">
    <property type="component" value="Unassembled WGS sequence"/>
</dbReference>
<evidence type="ECO:0000313" key="3">
    <source>
        <dbReference type="Proteomes" id="UP000429552"/>
    </source>
</evidence>
<dbReference type="AlphaFoldDB" id="A0A640TCC7"/>
<dbReference type="EMBL" id="CP114202">
    <property type="protein sequence ID" value="WAT94973.1"/>
    <property type="molecule type" value="Genomic_DNA"/>
</dbReference>
<gene>
    <name evidence="1" type="ORF">Sliba_05840</name>
    <name evidence="2" type="ORF">STRLI_000646</name>
</gene>
<proteinExistence type="predicted"/>
<sequence>MSYIQPAFDGTDITAPAPAATRRIADDYEAWIDEIWPAFVAAADTGQPFTVDSIATAQQLPDPPNAKSMWGRLPTRLQDAGIIRHYGYGGSARARQSLVHVWIGVPAHHREAVARRRREDRAARRDARKAAA</sequence>
<protein>
    <submittedName>
        <fullName evidence="1">Uncharacterized protein</fullName>
    </submittedName>
</protein>
<evidence type="ECO:0000313" key="4">
    <source>
        <dbReference type="Proteomes" id="UP001210609"/>
    </source>
</evidence>
<organism evidence="1 3">
    <name type="scientific">Streptomyces nigrescens</name>
    <dbReference type="NCBI Taxonomy" id="1920"/>
    <lineage>
        <taxon>Bacteria</taxon>
        <taxon>Bacillati</taxon>
        <taxon>Actinomycetota</taxon>
        <taxon>Actinomycetes</taxon>
        <taxon>Kitasatosporales</taxon>
        <taxon>Streptomycetaceae</taxon>
        <taxon>Streptomyces</taxon>
    </lineage>
</organism>
<keyword evidence="4" id="KW-1185">Reference proteome</keyword>
<evidence type="ECO:0000313" key="2">
    <source>
        <dbReference type="EMBL" id="WAT94973.1"/>
    </source>
</evidence>
<name>A0A640TCC7_STRNI</name>
<dbReference type="RefSeq" id="WP_159484195.1">
    <property type="nucleotide sequence ID" value="NZ_BLIP01000001.1"/>
</dbReference>
<reference evidence="2 4" key="2">
    <citation type="submission" date="2022-12" db="EMBL/GenBank/DDBJ databases">
        <authorList>
            <person name="Ruckert C."/>
            <person name="Busche T."/>
            <person name="Kalinowski J."/>
            <person name="Wittmann C."/>
        </authorList>
    </citation>
    <scope>NUCLEOTIDE SEQUENCE [LARGE SCALE GENOMIC DNA]</scope>
    <source>
        <strain evidence="2 4">DSM 40555</strain>
    </source>
</reference>
<evidence type="ECO:0000313" key="1">
    <source>
        <dbReference type="EMBL" id="GFE20131.1"/>
    </source>
</evidence>
<reference evidence="1 3" key="1">
    <citation type="submission" date="2019-12" db="EMBL/GenBank/DDBJ databases">
        <title>Whole genome shotgun sequence of Streptomyces libani subsp. libani NBRC 13452.</title>
        <authorList>
            <person name="Ichikawa N."/>
            <person name="Kimura A."/>
            <person name="Kitahashi Y."/>
            <person name="Komaki H."/>
            <person name="Tamura T."/>
        </authorList>
    </citation>
    <scope>NUCLEOTIDE SEQUENCE [LARGE SCALE GENOMIC DNA]</scope>
    <source>
        <strain evidence="1 3">NBRC 13452</strain>
    </source>
</reference>
<dbReference type="EMBL" id="BLIP01000001">
    <property type="protein sequence ID" value="GFE20131.1"/>
    <property type="molecule type" value="Genomic_DNA"/>
</dbReference>
<dbReference type="Proteomes" id="UP001210609">
    <property type="component" value="Chromosome"/>
</dbReference>
<accession>A0A640TCC7</accession>